<evidence type="ECO:0000259" key="1">
    <source>
        <dbReference type="Pfam" id="PF01551"/>
    </source>
</evidence>
<organism evidence="2 3">
    <name type="scientific">Nocardioides immobilis</name>
    <dbReference type="NCBI Taxonomy" id="2049295"/>
    <lineage>
        <taxon>Bacteria</taxon>
        <taxon>Bacillati</taxon>
        <taxon>Actinomycetota</taxon>
        <taxon>Actinomycetes</taxon>
        <taxon>Propionibacteriales</taxon>
        <taxon>Nocardioidaceae</taxon>
        <taxon>Nocardioides</taxon>
    </lineage>
</organism>
<dbReference type="AlphaFoldDB" id="A0A417Y8D3"/>
<dbReference type="InterPro" id="IPR011055">
    <property type="entry name" value="Dup_hybrid_motif"/>
</dbReference>
<dbReference type="Gene3D" id="3.60.10.10">
    <property type="entry name" value="Endonuclease/exonuclease/phosphatase"/>
    <property type="match status" value="1"/>
</dbReference>
<comment type="caution">
    <text evidence="2">The sequence shown here is derived from an EMBL/GenBank/DDBJ whole genome shotgun (WGS) entry which is preliminary data.</text>
</comment>
<name>A0A417Y8D3_9ACTN</name>
<dbReference type="InterPro" id="IPR050570">
    <property type="entry name" value="Cell_wall_metabolism_enzyme"/>
</dbReference>
<evidence type="ECO:0000313" key="2">
    <source>
        <dbReference type="EMBL" id="RHW29020.1"/>
    </source>
</evidence>
<dbReference type="InterPro" id="IPR036691">
    <property type="entry name" value="Endo/exonu/phosph_ase_sf"/>
</dbReference>
<dbReference type="PANTHER" id="PTHR21666:SF270">
    <property type="entry name" value="MUREIN HYDROLASE ACTIVATOR ENVC"/>
    <property type="match status" value="1"/>
</dbReference>
<dbReference type="PANTHER" id="PTHR21666">
    <property type="entry name" value="PEPTIDASE-RELATED"/>
    <property type="match status" value="1"/>
</dbReference>
<gene>
    <name evidence="2" type="ORF">D0Z08_00925</name>
</gene>
<dbReference type="CDD" id="cd12797">
    <property type="entry name" value="M23_peptidase"/>
    <property type="match status" value="1"/>
</dbReference>
<proteinExistence type="predicted"/>
<reference evidence="2 3" key="1">
    <citation type="submission" date="2018-09" db="EMBL/GenBank/DDBJ databases">
        <title>Genome sequencing of Nocardioides immobilis CCTCC AB 2017083 for comparison to Nocardioides silvaticus.</title>
        <authorList>
            <person name="Li C."/>
            <person name="Wang G."/>
        </authorList>
    </citation>
    <scope>NUCLEOTIDE SEQUENCE [LARGE SCALE GENOMIC DNA]</scope>
    <source>
        <strain evidence="2 3">CCTCC AB 2017083</strain>
    </source>
</reference>
<dbReference type="InterPro" id="IPR016047">
    <property type="entry name" value="M23ase_b-sheet_dom"/>
</dbReference>
<sequence>MVREFATVRELARSGDPVFLVGDFNDGQDDPRAHCRLRGSMTNAFGAGVAVPCQPPARDRGVDHIFGANTSFVAADVDPAPRLQRLSDHPLVTATVAAVPPATVVPPVPPALVGTDVDNWGDDGGSHWDSWHTGTDFSVPCGTPVRAATSGTVEVDANQPWAGRWLVKVVTGPDSVATWYAHMQTLDVHARQSVRAGQQIGEAGARGNATGCHLHFEVHLHNGSIYGPDNVNPSQWLAQHASRTGAALPAV</sequence>
<dbReference type="Gene3D" id="2.70.70.10">
    <property type="entry name" value="Glucose Permease (Domain IIA)"/>
    <property type="match status" value="1"/>
</dbReference>
<accession>A0A417Y8D3</accession>
<feature type="domain" description="M23ase beta-sheet core" evidence="1">
    <location>
        <begin position="132"/>
        <end position="222"/>
    </location>
</feature>
<dbReference type="SUPFAM" id="SSF51261">
    <property type="entry name" value="Duplicated hybrid motif"/>
    <property type="match status" value="1"/>
</dbReference>
<protein>
    <recommendedName>
        <fullName evidence="1">M23ase beta-sheet core domain-containing protein</fullName>
    </recommendedName>
</protein>
<dbReference type="EMBL" id="QXGH01000008">
    <property type="protein sequence ID" value="RHW29020.1"/>
    <property type="molecule type" value="Genomic_DNA"/>
</dbReference>
<evidence type="ECO:0000313" key="3">
    <source>
        <dbReference type="Proteomes" id="UP000283644"/>
    </source>
</evidence>
<dbReference type="Pfam" id="PF01551">
    <property type="entry name" value="Peptidase_M23"/>
    <property type="match status" value="1"/>
</dbReference>
<dbReference type="SUPFAM" id="SSF56219">
    <property type="entry name" value="DNase I-like"/>
    <property type="match status" value="1"/>
</dbReference>
<dbReference type="Proteomes" id="UP000283644">
    <property type="component" value="Unassembled WGS sequence"/>
</dbReference>
<keyword evidence="3" id="KW-1185">Reference proteome</keyword>
<dbReference type="GO" id="GO:0004222">
    <property type="term" value="F:metalloendopeptidase activity"/>
    <property type="evidence" value="ECO:0007669"/>
    <property type="project" value="TreeGrafter"/>
</dbReference>